<dbReference type="EMBL" id="LXQA011288750">
    <property type="protein sequence ID" value="MCI92034.1"/>
    <property type="molecule type" value="Genomic_DNA"/>
</dbReference>
<dbReference type="Proteomes" id="UP000265520">
    <property type="component" value="Unassembled WGS sequence"/>
</dbReference>
<organism evidence="1 2">
    <name type="scientific">Trifolium medium</name>
    <dbReference type="NCBI Taxonomy" id="97028"/>
    <lineage>
        <taxon>Eukaryota</taxon>
        <taxon>Viridiplantae</taxon>
        <taxon>Streptophyta</taxon>
        <taxon>Embryophyta</taxon>
        <taxon>Tracheophyta</taxon>
        <taxon>Spermatophyta</taxon>
        <taxon>Magnoliopsida</taxon>
        <taxon>eudicotyledons</taxon>
        <taxon>Gunneridae</taxon>
        <taxon>Pentapetalae</taxon>
        <taxon>rosids</taxon>
        <taxon>fabids</taxon>
        <taxon>Fabales</taxon>
        <taxon>Fabaceae</taxon>
        <taxon>Papilionoideae</taxon>
        <taxon>50 kb inversion clade</taxon>
        <taxon>NPAAA clade</taxon>
        <taxon>Hologalegina</taxon>
        <taxon>IRL clade</taxon>
        <taxon>Trifolieae</taxon>
        <taxon>Trifolium</taxon>
    </lineage>
</organism>
<evidence type="ECO:0000313" key="2">
    <source>
        <dbReference type="Proteomes" id="UP000265520"/>
    </source>
</evidence>
<sequence length="61" mass="6398">MSCVLVARRGGGEVLEVARQGGGEDVARASQLSPEEAKLTGVLSLSVVRRDGGDRDFVLID</sequence>
<proteinExistence type="predicted"/>
<protein>
    <submittedName>
        <fullName evidence="1">Uncharacterized protein</fullName>
    </submittedName>
</protein>
<evidence type="ECO:0000313" key="1">
    <source>
        <dbReference type="EMBL" id="MCI92034.1"/>
    </source>
</evidence>
<name>A0A392VUF6_9FABA</name>
<accession>A0A392VUF6</accession>
<reference evidence="1 2" key="1">
    <citation type="journal article" date="2018" name="Front. Plant Sci.">
        <title>Red Clover (Trifolium pratense) and Zigzag Clover (T. medium) - A Picture of Genomic Similarities and Differences.</title>
        <authorList>
            <person name="Dluhosova J."/>
            <person name="Istvanek J."/>
            <person name="Nedelnik J."/>
            <person name="Repkova J."/>
        </authorList>
    </citation>
    <scope>NUCLEOTIDE SEQUENCE [LARGE SCALE GENOMIC DNA]</scope>
    <source>
        <strain evidence="2">cv. 10/8</strain>
        <tissue evidence="1">Leaf</tissue>
    </source>
</reference>
<keyword evidence="2" id="KW-1185">Reference proteome</keyword>
<comment type="caution">
    <text evidence="1">The sequence shown here is derived from an EMBL/GenBank/DDBJ whole genome shotgun (WGS) entry which is preliminary data.</text>
</comment>
<dbReference type="AlphaFoldDB" id="A0A392VUF6"/>